<proteinExistence type="predicted"/>
<evidence type="ECO:0000256" key="3">
    <source>
        <dbReference type="ARBA" id="ARBA00022840"/>
    </source>
</evidence>
<name>A0A497JHJ1_9ARCH</name>
<keyword evidence="3" id="KW-0067">ATP-binding</keyword>
<dbReference type="AlphaFoldDB" id="A0A497JHJ1"/>
<keyword evidence="2" id="KW-0547">Nucleotide-binding</keyword>
<comment type="caution">
    <text evidence="4">The sequence shown here is derived from an EMBL/GenBank/DDBJ whole genome shotgun (WGS) entry which is preliminary data.</text>
</comment>
<organism evidence="4 5">
    <name type="scientific">Candidatus Iainarchaeum sp</name>
    <dbReference type="NCBI Taxonomy" id="3101447"/>
    <lineage>
        <taxon>Archaea</taxon>
        <taxon>Candidatus Iainarchaeota</taxon>
        <taxon>Candidatus Iainarchaeia</taxon>
        <taxon>Candidatus Iainarchaeales</taxon>
        <taxon>Candidatus Iainarchaeaceae</taxon>
        <taxon>Candidatus Iainarchaeum</taxon>
    </lineage>
</organism>
<evidence type="ECO:0000256" key="1">
    <source>
        <dbReference type="ARBA" id="ARBA00022598"/>
    </source>
</evidence>
<protein>
    <submittedName>
        <fullName evidence="4">Acyl-CoA synthetase (NDP forming)</fullName>
    </submittedName>
</protein>
<feature type="non-terminal residue" evidence="4">
    <location>
        <position position="191"/>
    </location>
</feature>
<accession>A0A497JHJ1</accession>
<dbReference type="InterPro" id="IPR013815">
    <property type="entry name" value="ATP_grasp_subdomain_1"/>
</dbReference>
<dbReference type="SUPFAM" id="SSF56059">
    <property type="entry name" value="Glutathione synthetase ATP-binding domain-like"/>
    <property type="match status" value="1"/>
</dbReference>
<dbReference type="GO" id="GO:0016874">
    <property type="term" value="F:ligase activity"/>
    <property type="evidence" value="ECO:0007669"/>
    <property type="project" value="UniProtKB-KW"/>
</dbReference>
<dbReference type="Gene3D" id="3.30.1490.20">
    <property type="entry name" value="ATP-grasp fold, A domain"/>
    <property type="match status" value="1"/>
</dbReference>
<dbReference type="EMBL" id="QMWP01000053">
    <property type="protein sequence ID" value="RLG70545.1"/>
    <property type="molecule type" value="Genomic_DNA"/>
</dbReference>
<sequence>MQWLDFFKAKKLLEKYGINFAESVLVKNKGELKNVKIEFPWAMKVYGKILHKTEAGGVKVDIGNLEEAEDAFLKMKNIPGSEGVIVQRMYKGIELIIGCKEDAQFGKIILFGLGGIMTEIFKDVSIRAVPISRYDAKKMIREIKGFKILNGFRNLKPVNLKLLEEYLLRVAKMVKRENIKEMDINQLIAYN</sequence>
<evidence type="ECO:0000313" key="4">
    <source>
        <dbReference type="EMBL" id="RLG70545.1"/>
    </source>
</evidence>
<dbReference type="PANTHER" id="PTHR43334:SF1">
    <property type="entry name" value="3-HYDROXYPROPIONATE--COA LIGASE [ADP-FORMING]"/>
    <property type="match status" value="1"/>
</dbReference>
<dbReference type="InterPro" id="IPR051538">
    <property type="entry name" value="Acyl-CoA_Synth/Transferase"/>
</dbReference>
<gene>
    <name evidence="4" type="ORF">DRO04_01755</name>
</gene>
<dbReference type="Gene3D" id="3.30.470.20">
    <property type="entry name" value="ATP-grasp fold, B domain"/>
    <property type="match status" value="1"/>
</dbReference>
<dbReference type="Pfam" id="PF13549">
    <property type="entry name" value="ATP-grasp_5"/>
    <property type="match status" value="1"/>
</dbReference>
<evidence type="ECO:0000256" key="2">
    <source>
        <dbReference type="ARBA" id="ARBA00022741"/>
    </source>
</evidence>
<evidence type="ECO:0000313" key="5">
    <source>
        <dbReference type="Proteomes" id="UP000278031"/>
    </source>
</evidence>
<dbReference type="Proteomes" id="UP000278031">
    <property type="component" value="Unassembled WGS sequence"/>
</dbReference>
<dbReference type="PANTHER" id="PTHR43334">
    <property type="entry name" value="ACETATE--COA LIGASE [ADP-FORMING]"/>
    <property type="match status" value="1"/>
</dbReference>
<dbReference type="GO" id="GO:0005524">
    <property type="term" value="F:ATP binding"/>
    <property type="evidence" value="ECO:0007669"/>
    <property type="project" value="UniProtKB-KW"/>
</dbReference>
<keyword evidence="1" id="KW-0436">Ligase</keyword>
<reference evidence="4 5" key="1">
    <citation type="submission" date="2018-06" db="EMBL/GenBank/DDBJ databases">
        <title>Extensive metabolic versatility and redundancy in microbially diverse, dynamic hydrothermal sediments.</title>
        <authorList>
            <person name="Dombrowski N."/>
            <person name="Teske A."/>
            <person name="Baker B.J."/>
        </authorList>
    </citation>
    <scope>NUCLEOTIDE SEQUENCE [LARGE SCALE GENOMIC DNA]</scope>
    <source>
        <strain evidence="4">B51_G17</strain>
    </source>
</reference>